<accession>A0A6A4I163</accession>
<feature type="transmembrane region" description="Helical" evidence="1">
    <location>
        <begin position="43"/>
        <end position="68"/>
    </location>
</feature>
<dbReference type="Pfam" id="PF20152">
    <property type="entry name" value="DUF6534"/>
    <property type="match status" value="1"/>
</dbReference>
<evidence type="ECO:0000313" key="3">
    <source>
        <dbReference type="EMBL" id="KAE9387731.1"/>
    </source>
</evidence>
<sequence>MSSLSVVLGPIVLGVVFNSILFGTCLVQAATYFSNQFKDKWPIFALLCWVFVVDTFHSITIIYLSWYYIVLNWGNTAVFAATPWEFNWTPVFLVLIAAPVQIFLTWRIYKLSGTKWVFLICVVTLASSAIGIYSTYTIVNASASATVKELIPAGDAWLASGIASDTLITSLLFFYLIRSRTGFSGTNRMIYSILTTAVETAAPVLVVACLDIAFLTAYPATNLHFMFVVCLPRLYTNTLLSTLNSRKKFKTDSEAAQWNSIHLTQRLGNVTANSQHGIQIDVERQIHGETLDYAKRGIDDYTRDL</sequence>
<dbReference type="AlphaFoldDB" id="A0A6A4I163"/>
<feature type="transmembrane region" description="Helical" evidence="1">
    <location>
        <begin position="189"/>
        <end position="217"/>
    </location>
</feature>
<dbReference type="OrthoDB" id="2562493at2759"/>
<feature type="transmembrane region" description="Helical" evidence="1">
    <location>
        <begin position="6"/>
        <end position="31"/>
    </location>
</feature>
<dbReference type="PANTHER" id="PTHR40465:SF1">
    <property type="entry name" value="DUF6534 DOMAIN-CONTAINING PROTEIN"/>
    <property type="match status" value="1"/>
</dbReference>
<evidence type="ECO:0000313" key="5">
    <source>
        <dbReference type="Proteomes" id="UP000799118"/>
    </source>
</evidence>
<evidence type="ECO:0000259" key="2">
    <source>
        <dbReference type="Pfam" id="PF20152"/>
    </source>
</evidence>
<proteinExistence type="predicted"/>
<keyword evidence="1" id="KW-0812">Transmembrane</keyword>
<feature type="transmembrane region" description="Helical" evidence="1">
    <location>
        <begin position="156"/>
        <end position="177"/>
    </location>
</feature>
<organism evidence="4 5">
    <name type="scientific">Gymnopus androsaceus JB14</name>
    <dbReference type="NCBI Taxonomy" id="1447944"/>
    <lineage>
        <taxon>Eukaryota</taxon>
        <taxon>Fungi</taxon>
        <taxon>Dikarya</taxon>
        <taxon>Basidiomycota</taxon>
        <taxon>Agaricomycotina</taxon>
        <taxon>Agaricomycetes</taxon>
        <taxon>Agaricomycetidae</taxon>
        <taxon>Agaricales</taxon>
        <taxon>Marasmiineae</taxon>
        <taxon>Omphalotaceae</taxon>
        <taxon>Gymnopus</taxon>
    </lineage>
</organism>
<dbReference type="EMBL" id="ML769784">
    <property type="protein sequence ID" value="KAE9387731.1"/>
    <property type="molecule type" value="Genomic_DNA"/>
</dbReference>
<keyword evidence="5" id="KW-1185">Reference proteome</keyword>
<evidence type="ECO:0000256" key="1">
    <source>
        <dbReference type="SAM" id="Phobius"/>
    </source>
</evidence>
<keyword evidence="1" id="KW-0472">Membrane</keyword>
<dbReference type="Proteomes" id="UP000799118">
    <property type="component" value="Unassembled WGS sequence"/>
</dbReference>
<feature type="transmembrane region" description="Helical" evidence="1">
    <location>
        <begin position="88"/>
        <end position="109"/>
    </location>
</feature>
<keyword evidence="1" id="KW-1133">Transmembrane helix</keyword>
<dbReference type="PANTHER" id="PTHR40465">
    <property type="entry name" value="CHROMOSOME 1, WHOLE GENOME SHOTGUN SEQUENCE"/>
    <property type="match status" value="1"/>
</dbReference>
<dbReference type="InterPro" id="IPR045339">
    <property type="entry name" value="DUF6534"/>
</dbReference>
<gene>
    <name evidence="3" type="ORF">BT96DRAFT_1025774</name>
    <name evidence="4" type="ORF">BT96DRAFT_855255</name>
</gene>
<evidence type="ECO:0000313" key="4">
    <source>
        <dbReference type="EMBL" id="KAE9402937.1"/>
    </source>
</evidence>
<feature type="domain" description="DUF6534" evidence="2">
    <location>
        <begin position="162"/>
        <end position="247"/>
    </location>
</feature>
<reference evidence="4" key="1">
    <citation type="journal article" date="2019" name="Environ. Microbiol.">
        <title>Fungal ecological strategies reflected in gene transcription - a case study of two litter decomposers.</title>
        <authorList>
            <person name="Barbi F."/>
            <person name="Kohler A."/>
            <person name="Barry K."/>
            <person name="Baskaran P."/>
            <person name="Daum C."/>
            <person name="Fauchery L."/>
            <person name="Ihrmark K."/>
            <person name="Kuo A."/>
            <person name="LaButti K."/>
            <person name="Lipzen A."/>
            <person name="Morin E."/>
            <person name="Grigoriev I.V."/>
            <person name="Henrissat B."/>
            <person name="Lindahl B."/>
            <person name="Martin F."/>
        </authorList>
    </citation>
    <scope>NUCLEOTIDE SEQUENCE</scope>
    <source>
        <strain evidence="4">JB14</strain>
    </source>
</reference>
<protein>
    <recommendedName>
        <fullName evidence="2">DUF6534 domain-containing protein</fullName>
    </recommendedName>
</protein>
<feature type="transmembrane region" description="Helical" evidence="1">
    <location>
        <begin position="116"/>
        <end position="136"/>
    </location>
</feature>
<dbReference type="EMBL" id="ML769430">
    <property type="protein sequence ID" value="KAE9402937.1"/>
    <property type="molecule type" value="Genomic_DNA"/>
</dbReference>
<name>A0A6A4I163_9AGAR</name>